<proteinExistence type="predicted"/>
<keyword evidence="2" id="KW-1185">Reference proteome</keyword>
<evidence type="ECO:0000313" key="1">
    <source>
        <dbReference type="EMBL" id="KAK1545098.1"/>
    </source>
</evidence>
<dbReference type="EMBL" id="MOPA01000002">
    <property type="protein sequence ID" value="KAK1545098.1"/>
    <property type="molecule type" value="Genomic_DNA"/>
</dbReference>
<evidence type="ECO:0008006" key="3">
    <source>
        <dbReference type="Google" id="ProtNLM"/>
    </source>
</evidence>
<dbReference type="GeneID" id="85370786"/>
<dbReference type="Proteomes" id="UP001241169">
    <property type="component" value="Unassembled WGS sequence"/>
</dbReference>
<sequence>MSLPVWFLRVSLHIPTPKILKRIQGNARSGSVLRHQDMRYTLDTCSCLASYLGRIHHFGIQCAERLAAAMPPRKAKLNRQRKRRYELFVRAPARATRILIDNTLAQHASALLAREPGPTALTSSGRHAGPRSTRLVLAPFFKMPLVMVDSKAQRAA</sequence>
<comment type="caution">
    <text evidence="1">The sequence shown here is derived from an EMBL/GenBank/DDBJ whole genome shotgun (WGS) entry which is preliminary data.</text>
</comment>
<protein>
    <recommendedName>
        <fullName evidence="3">Transposase</fullName>
    </recommendedName>
</protein>
<reference evidence="1 2" key="1">
    <citation type="submission" date="2016-10" db="EMBL/GenBank/DDBJ databases">
        <title>The genome sequence of Colletotrichum fioriniae PJ7.</title>
        <authorList>
            <person name="Baroncelli R."/>
        </authorList>
    </citation>
    <scope>NUCLEOTIDE SEQUENCE [LARGE SCALE GENOMIC DNA]</scope>
    <source>
        <strain evidence="1 2">IMI 384185</strain>
    </source>
</reference>
<organism evidence="1 2">
    <name type="scientific">Colletotrichum paranaense</name>
    <dbReference type="NCBI Taxonomy" id="1914294"/>
    <lineage>
        <taxon>Eukaryota</taxon>
        <taxon>Fungi</taxon>
        <taxon>Dikarya</taxon>
        <taxon>Ascomycota</taxon>
        <taxon>Pezizomycotina</taxon>
        <taxon>Sordariomycetes</taxon>
        <taxon>Hypocreomycetidae</taxon>
        <taxon>Glomerellales</taxon>
        <taxon>Glomerellaceae</taxon>
        <taxon>Colletotrichum</taxon>
        <taxon>Colletotrichum acutatum species complex</taxon>
    </lineage>
</organism>
<gene>
    <name evidence="1" type="ORF">CPAR01_02600</name>
</gene>
<name>A0ABQ9T001_9PEZI</name>
<evidence type="ECO:0000313" key="2">
    <source>
        <dbReference type="Proteomes" id="UP001241169"/>
    </source>
</evidence>
<dbReference type="RefSeq" id="XP_060354215.1">
    <property type="nucleotide sequence ID" value="XM_060486887.1"/>
</dbReference>
<accession>A0ABQ9T001</accession>